<evidence type="ECO:0000256" key="3">
    <source>
        <dbReference type="ARBA" id="ARBA00022679"/>
    </source>
</evidence>
<protein>
    <submittedName>
        <fullName evidence="5">Glycosyl transferase family 2</fullName>
    </submittedName>
</protein>
<dbReference type="SUPFAM" id="SSF53448">
    <property type="entry name" value="Nucleotide-diphospho-sugar transferases"/>
    <property type="match status" value="1"/>
</dbReference>
<reference evidence="6" key="1">
    <citation type="submission" date="2016-10" db="EMBL/GenBank/DDBJ databases">
        <authorList>
            <person name="Varghese N."/>
            <person name="Submissions S."/>
        </authorList>
    </citation>
    <scope>NUCLEOTIDE SEQUENCE [LARGE SCALE GENOMIC DNA]</scope>
    <source>
        <strain evidence="6">DSM 26542</strain>
    </source>
</reference>
<keyword evidence="6" id="KW-1185">Reference proteome</keyword>
<dbReference type="AlphaFoldDB" id="A0A1I3Q1W2"/>
<gene>
    <name evidence="5" type="ORF">SAMN04487893_10517</name>
</gene>
<dbReference type="Gene3D" id="3.90.550.10">
    <property type="entry name" value="Spore Coat Polysaccharide Biosynthesis Protein SpsA, Chain A"/>
    <property type="match status" value="1"/>
</dbReference>
<evidence type="ECO:0000313" key="6">
    <source>
        <dbReference type="Proteomes" id="UP000243887"/>
    </source>
</evidence>
<organism evidence="5 6">
    <name type="scientific">Myroides guanonis</name>
    <dbReference type="NCBI Taxonomy" id="1150112"/>
    <lineage>
        <taxon>Bacteria</taxon>
        <taxon>Pseudomonadati</taxon>
        <taxon>Bacteroidota</taxon>
        <taxon>Flavobacteriia</taxon>
        <taxon>Flavobacteriales</taxon>
        <taxon>Flavobacteriaceae</taxon>
        <taxon>Myroides</taxon>
    </lineage>
</organism>
<comment type="similarity">
    <text evidence="1">Belongs to the glycosyltransferase 2 family.</text>
</comment>
<dbReference type="GO" id="GO:0016757">
    <property type="term" value="F:glycosyltransferase activity"/>
    <property type="evidence" value="ECO:0007669"/>
    <property type="project" value="UniProtKB-KW"/>
</dbReference>
<evidence type="ECO:0000313" key="5">
    <source>
        <dbReference type="EMBL" id="SFJ27612.1"/>
    </source>
</evidence>
<dbReference type="PANTHER" id="PTHR43630">
    <property type="entry name" value="POLY-BETA-1,6-N-ACETYL-D-GLUCOSAMINE SYNTHASE"/>
    <property type="match status" value="1"/>
</dbReference>
<feature type="domain" description="Glycosyltransferase 2-like" evidence="4">
    <location>
        <begin position="11"/>
        <end position="142"/>
    </location>
</feature>
<dbReference type="EMBL" id="FORU01000005">
    <property type="protein sequence ID" value="SFJ27612.1"/>
    <property type="molecule type" value="Genomic_DNA"/>
</dbReference>
<sequence>MQKEFNMKYYVIVPAHNEANFIKHTLDSMVSQTHLPKKLIVVNDNSTDTTQSIIEEYVNKHPWIELINRESTALHLPGKKVIQAFNNGLEYVDEDYDYIVKLDADLILPHNYFEEISKALQQDPQLGMAGGYAYIEKKGEWIIENLTDKDHIRGVFKAYRKECFKQIGGLKPEMGWDTVDELLCHFYGWKIKSIPELKVKHLKPTGSKYDREARFNQGQSFYTLHYGFVITLIAALKLASKKRKPLLFVDYIRGYFKAKKEKRPFLVTKEQGKFIRKYRWERIKSKLI</sequence>
<dbReference type="CDD" id="cd06423">
    <property type="entry name" value="CESA_like"/>
    <property type="match status" value="1"/>
</dbReference>
<evidence type="ECO:0000256" key="2">
    <source>
        <dbReference type="ARBA" id="ARBA00022676"/>
    </source>
</evidence>
<dbReference type="Proteomes" id="UP000243887">
    <property type="component" value="Unassembled WGS sequence"/>
</dbReference>
<accession>A0A1I3Q1W2</accession>
<keyword evidence="3 5" id="KW-0808">Transferase</keyword>
<dbReference type="STRING" id="1150112.SAMN04487893_10517"/>
<evidence type="ECO:0000256" key="1">
    <source>
        <dbReference type="ARBA" id="ARBA00006739"/>
    </source>
</evidence>
<evidence type="ECO:0000259" key="4">
    <source>
        <dbReference type="Pfam" id="PF00535"/>
    </source>
</evidence>
<name>A0A1I3Q1W2_9FLAO</name>
<dbReference type="Pfam" id="PF00535">
    <property type="entry name" value="Glycos_transf_2"/>
    <property type="match status" value="1"/>
</dbReference>
<dbReference type="InterPro" id="IPR001173">
    <property type="entry name" value="Glyco_trans_2-like"/>
</dbReference>
<proteinExistence type="inferred from homology"/>
<dbReference type="PANTHER" id="PTHR43630:SF1">
    <property type="entry name" value="POLY-BETA-1,6-N-ACETYL-D-GLUCOSAMINE SYNTHASE"/>
    <property type="match status" value="1"/>
</dbReference>
<keyword evidence="2" id="KW-0328">Glycosyltransferase</keyword>
<dbReference type="InterPro" id="IPR029044">
    <property type="entry name" value="Nucleotide-diphossugar_trans"/>
</dbReference>